<reference evidence="2 3" key="1">
    <citation type="journal article" date="2022" name="Nat. Ecol. Evol.">
        <title>A masculinizing supergene underlies an exaggerated male reproductive morph in a spider.</title>
        <authorList>
            <person name="Hendrickx F."/>
            <person name="De Corte Z."/>
            <person name="Sonet G."/>
            <person name="Van Belleghem S.M."/>
            <person name="Kostlbacher S."/>
            <person name="Vangestel C."/>
        </authorList>
    </citation>
    <scope>NUCLEOTIDE SEQUENCE [LARGE SCALE GENOMIC DNA]</scope>
    <source>
        <strain evidence="2">W744_W776</strain>
    </source>
</reference>
<sequence>MKLKIPRHIHEFPIRGQMSQNIANVQMWPYKTLNESTEDKPEELPTKRVLRSAFPVFCTSWTFFLYGLEQSQTGKSGENKKRNFGEVSNKGKLSQIPLTSGNRDPPHVINSGKNTGE</sequence>
<dbReference type="AlphaFoldDB" id="A0AAV6VSQ0"/>
<dbReference type="Proteomes" id="UP000827092">
    <property type="component" value="Unassembled WGS sequence"/>
</dbReference>
<gene>
    <name evidence="2" type="ORF">JTE90_016240</name>
</gene>
<evidence type="ECO:0000313" key="3">
    <source>
        <dbReference type="Proteomes" id="UP000827092"/>
    </source>
</evidence>
<organism evidence="2 3">
    <name type="scientific">Oedothorax gibbosus</name>
    <dbReference type="NCBI Taxonomy" id="931172"/>
    <lineage>
        <taxon>Eukaryota</taxon>
        <taxon>Metazoa</taxon>
        <taxon>Ecdysozoa</taxon>
        <taxon>Arthropoda</taxon>
        <taxon>Chelicerata</taxon>
        <taxon>Arachnida</taxon>
        <taxon>Araneae</taxon>
        <taxon>Araneomorphae</taxon>
        <taxon>Entelegynae</taxon>
        <taxon>Araneoidea</taxon>
        <taxon>Linyphiidae</taxon>
        <taxon>Erigoninae</taxon>
        <taxon>Oedothorax</taxon>
    </lineage>
</organism>
<dbReference type="EMBL" id="JAFNEN010000031">
    <property type="protein sequence ID" value="KAG8199103.1"/>
    <property type="molecule type" value="Genomic_DNA"/>
</dbReference>
<proteinExistence type="predicted"/>
<evidence type="ECO:0000256" key="1">
    <source>
        <dbReference type="SAM" id="MobiDB-lite"/>
    </source>
</evidence>
<accession>A0AAV6VSQ0</accession>
<feature type="region of interest" description="Disordered" evidence="1">
    <location>
        <begin position="72"/>
        <end position="117"/>
    </location>
</feature>
<keyword evidence="3" id="KW-1185">Reference proteome</keyword>
<evidence type="ECO:0000313" key="2">
    <source>
        <dbReference type="EMBL" id="KAG8199103.1"/>
    </source>
</evidence>
<name>A0AAV6VSQ0_9ARAC</name>
<comment type="caution">
    <text evidence="2">The sequence shown here is derived from an EMBL/GenBank/DDBJ whole genome shotgun (WGS) entry which is preliminary data.</text>
</comment>
<protein>
    <submittedName>
        <fullName evidence="2">Uncharacterized protein</fullName>
    </submittedName>
</protein>